<dbReference type="RefSeq" id="WP_284324287.1">
    <property type="nucleotide sequence ID" value="NZ_BSPP01000004.1"/>
</dbReference>
<dbReference type="AlphaFoldDB" id="A0AA37U5K7"/>
<keyword evidence="4" id="KW-1185">Reference proteome</keyword>
<reference evidence="3 4" key="1">
    <citation type="journal article" date="2014" name="Int. J. Syst. Evol. Microbiol.">
        <title>Complete genome sequence of Corynebacterium casei LMG S-19264T (=DSM 44701T), isolated from a smear-ripened cheese.</title>
        <authorList>
            <consortium name="US DOE Joint Genome Institute (JGI-PGF)"/>
            <person name="Walter F."/>
            <person name="Albersmeier A."/>
            <person name="Kalinowski J."/>
            <person name="Ruckert C."/>
        </authorList>
    </citation>
    <scope>NUCLEOTIDE SEQUENCE [LARGE SCALE GENOMIC DNA]</scope>
    <source>
        <strain evidence="3 4">NBRC 111766</strain>
    </source>
</reference>
<comment type="caution">
    <text evidence="3">The sequence shown here is derived from an EMBL/GenBank/DDBJ whole genome shotgun (WGS) entry which is preliminary data.</text>
</comment>
<evidence type="ECO:0000313" key="3">
    <source>
        <dbReference type="EMBL" id="GLS86081.1"/>
    </source>
</evidence>
<dbReference type="EMBL" id="BSPP01000004">
    <property type="protein sequence ID" value="GLS86081.1"/>
    <property type="molecule type" value="Genomic_DNA"/>
</dbReference>
<evidence type="ECO:0000313" key="4">
    <source>
        <dbReference type="Proteomes" id="UP001157355"/>
    </source>
</evidence>
<gene>
    <name evidence="3" type="ORF">GCM10010873_10550</name>
</gene>
<proteinExistence type="predicted"/>
<dbReference type="InterPro" id="IPR049625">
    <property type="entry name" value="Glyco_transf_61_cat"/>
</dbReference>
<evidence type="ECO:0000256" key="1">
    <source>
        <dbReference type="SAM" id="MobiDB-lite"/>
    </source>
</evidence>
<evidence type="ECO:0000259" key="2">
    <source>
        <dbReference type="Pfam" id="PF04577"/>
    </source>
</evidence>
<sequence length="427" mass="46893">MMVDLNDATQAPSPEGGWSASITSVPGAVVATTLSQEMIQPMGVFDAEGTYLHQGVLWRGRPLMTAPELPEVQEELPGRWIWGGVLLNHFGHFLTETTGRLWALDAVQGAVDGVVFVSKRDSDESNSPVLLQKYHQMFFDMLGMDLPIKIITKPTRVEMLEVPGQGFGIGPMASGTAEFRSFMSKRFAKDVAPVGGERLYISRSELSAIRGGILEEVRLERLLAASGYEVYHPQKHSLTDQIARYKAARQIVALDGSALHLLAMAGPIGAQVAMIKRRDSHASDSIINHLAAFLQRAPVVVDVILQDWIRSDRKRADRFSVGELDFASLGAKLVEAGFIPDAADWQTLTEAEAMAAIKAIEAQLKKGKLTFSPVPRKGGKPQRPTEPKAPAAAKAEPERRARRMAQRAAEASAEPTERRKRRMEQNR</sequence>
<accession>A0AA37U5K7</accession>
<dbReference type="GO" id="GO:0016757">
    <property type="term" value="F:glycosyltransferase activity"/>
    <property type="evidence" value="ECO:0007669"/>
    <property type="project" value="InterPro"/>
</dbReference>
<dbReference type="Proteomes" id="UP001157355">
    <property type="component" value="Unassembled WGS sequence"/>
</dbReference>
<name>A0AA37U5K7_9RHOB</name>
<feature type="domain" description="Glycosyltransferase 61 catalytic" evidence="2">
    <location>
        <begin position="90"/>
        <end position="265"/>
    </location>
</feature>
<feature type="compositionally biased region" description="Basic residues" evidence="1">
    <location>
        <begin position="418"/>
        <end position="427"/>
    </location>
</feature>
<protein>
    <recommendedName>
        <fullName evidence="2">Glycosyltransferase 61 catalytic domain-containing protein</fullName>
    </recommendedName>
</protein>
<organism evidence="3 4">
    <name type="scientific">Cypionkella aquatica</name>
    <dbReference type="NCBI Taxonomy" id="1756042"/>
    <lineage>
        <taxon>Bacteria</taxon>
        <taxon>Pseudomonadati</taxon>
        <taxon>Pseudomonadota</taxon>
        <taxon>Alphaproteobacteria</taxon>
        <taxon>Rhodobacterales</taxon>
        <taxon>Paracoccaceae</taxon>
        <taxon>Cypionkella</taxon>
    </lineage>
</organism>
<dbReference type="Pfam" id="PF04577">
    <property type="entry name" value="Glyco_transf_61"/>
    <property type="match status" value="1"/>
</dbReference>
<feature type="region of interest" description="Disordered" evidence="1">
    <location>
        <begin position="370"/>
        <end position="427"/>
    </location>
</feature>